<accession>A0A6M8HYD0</accession>
<dbReference type="RefSeq" id="WP_171833827.1">
    <property type="nucleotide sequence ID" value="NZ_CP053709.1"/>
</dbReference>
<proteinExistence type="predicted"/>
<evidence type="ECO:0000313" key="2">
    <source>
        <dbReference type="EMBL" id="QKE93197.1"/>
    </source>
</evidence>
<dbReference type="Pfam" id="PF13287">
    <property type="entry name" value="Fn3_assoc"/>
    <property type="match status" value="1"/>
</dbReference>
<dbReference type="InterPro" id="IPR026876">
    <property type="entry name" value="Fn3_assoc_repeat"/>
</dbReference>
<name>A0A6M8HYD0_9PROT</name>
<feature type="region of interest" description="Disordered" evidence="1">
    <location>
        <begin position="908"/>
        <end position="927"/>
    </location>
</feature>
<sequence>MVGTVKDLCKANETVDDDSLLDRVENLQDFISNNIAPADFFANNHTTGGMQGLFDQGFERLAGKSGKCVFKLTQGMGGGKTHTVIAFGLLAASAETRLSIVPDSPFADGFGDADVVAVDGRENYPTYLWGYIAERLRKAAIFEPFYRPVASAPSPNDWQRLIGDAPVVIAFDELPTYLDNAESTSIGSSNLARVTVRAIANLMVAVAGLPRAMVIITDLTNTYQRGSALLSEALVNMEGEANRQAVDVSPVRLNTDEIYQILRKRIFASCPQPQSQEVEDVAEAYVESLKRAKAMDVVVGTPESIKERIHASYPFHPSLRDIAARFRENPGYQQTRDLITLMRLITRAVLKPGRKDAPFLIGFQHADLNDPQTVNAVRRINDALSNAIATDVASNGGAKAEALDGASGHHVVVPAATLLLMSSLSTAANPVVGLTEPELTECLVTPGSKVEGVREALDALRSKANHLHRDRDGRWYFSPTENVQAKLNALAGGYTIDVVTRTLRDKLEAMFGPTERDLYQRVLPLPSPDRIVLEQDAVLLVIIEPHQDGLNPVAQKVWEEAEYKNRLLFLTGDAGGMTDLNMAARELKAAEDVVKDIIDRQRLAEGSPQAVEARRLLEDKSAAFSTHVIETFKAVYYPQARGLRAAAVRMTFAANHYDGEEQIKKVLTDARKFRPKVDDEFDGLRTRIESDLFSAKRVPWVDVKRAAAMQQGFVMLPPRGLDHIRDQCVEVRKLWRVHPGGYVEKPPFPPDRTGVICRTRTRDETTGKTSLEVKAVHGDRVHWAPTSSVSAASPIVTGEVLDSDKVSLWFLCVDTKHTVGTEGHHETGDPVHWTGKIEVKIDPQSGATTRRMALSSIPPGAAIRFTMDDSEPASSGTPYTGPIEIGDGGCTFAAIAEREGVRSEKVTYRFPPRSGTGGGAEAPEIDPNRPAKWKARLKFRTTEDTYNAVKAAKDAQATIMGLEINVTSREDSEAFASLVMGEGLGLPASDMEGVLADLQARVPGGEVTLAAPVVSFETGTDLNGFSNAIGQAYDVKDVVQ</sequence>
<dbReference type="Pfam" id="PF04465">
    <property type="entry name" value="DUF499"/>
    <property type="match status" value="1"/>
</dbReference>
<keyword evidence="2" id="KW-0614">Plasmid</keyword>
<evidence type="ECO:0000313" key="3">
    <source>
        <dbReference type="Proteomes" id="UP000500767"/>
    </source>
</evidence>
<dbReference type="EMBL" id="CP053709">
    <property type="protein sequence ID" value="QKE93197.1"/>
    <property type="molecule type" value="Genomic_DNA"/>
</dbReference>
<dbReference type="KEGG" id="lck:HN018_23730"/>
<dbReference type="Proteomes" id="UP000500767">
    <property type="component" value="Plasmid unnamed1"/>
</dbReference>
<dbReference type="InterPro" id="IPR007555">
    <property type="entry name" value="DUF499"/>
</dbReference>
<reference evidence="2 3" key="1">
    <citation type="journal article" date="2014" name="World J. Microbiol. Biotechnol.">
        <title>Biodiversity and physiological characteristics of Antarctic and Arctic lichens-associated bacteria.</title>
        <authorList>
            <person name="Lee Y.M."/>
            <person name="Kim E.H."/>
            <person name="Lee H.K."/>
            <person name="Hong S.G."/>
        </authorList>
    </citation>
    <scope>NUCLEOTIDE SEQUENCE [LARGE SCALE GENOMIC DNA]</scope>
    <source>
        <strain evidence="2 3">PAMC 26569</strain>
        <plasmid evidence="2">unnamed1</plasmid>
    </source>
</reference>
<geneLocation type="plasmid" evidence="2 3">
    <name>unnamed1</name>
</geneLocation>
<gene>
    <name evidence="2" type="ORF">HN018_23730</name>
</gene>
<evidence type="ECO:0000256" key="1">
    <source>
        <dbReference type="SAM" id="MobiDB-lite"/>
    </source>
</evidence>
<protein>
    <submittedName>
        <fullName evidence="2">DUF499 domain-containing protein</fullName>
    </submittedName>
</protein>
<dbReference type="AlphaFoldDB" id="A0A6M8HYD0"/>
<organism evidence="2 3">
    <name type="scientific">Lichenicola cladoniae</name>
    <dbReference type="NCBI Taxonomy" id="1484109"/>
    <lineage>
        <taxon>Bacteria</taxon>
        <taxon>Pseudomonadati</taxon>
        <taxon>Pseudomonadota</taxon>
        <taxon>Alphaproteobacteria</taxon>
        <taxon>Acetobacterales</taxon>
        <taxon>Acetobacteraceae</taxon>
        <taxon>Lichenicola</taxon>
    </lineage>
</organism>
<keyword evidence="3" id="KW-1185">Reference proteome</keyword>